<dbReference type="Gene3D" id="2.30.30.760">
    <property type="match status" value="1"/>
</dbReference>
<sequence length="251" mass="27115">MSSVKRKCYFRFERVACYALLGSLIGLSLNIACAASPIERQATLWVVQQVQRMGQQQGWQSLQIAPSIQLFNANEHLSPCSTPLAFTAPLLPQSPTRFPLIISCNSPSGSWKIRAQANVEIRLAGVVGDKALPAGTQLTTSDIKVMPISLQPGMRINFITQPNDAIQMTLKRAVVEGQPLTLPLLSTPRVISRNQPVILVVQQDGLALTTEGVALQNGGKGAIIRVKNSSSGRILSGTVMDAQQVLIHVIE</sequence>
<keyword evidence="1" id="KW-0732">Signal</keyword>
<evidence type="ECO:0000313" key="4">
    <source>
        <dbReference type="Proteomes" id="UP000790096"/>
    </source>
</evidence>
<dbReference type="EMBL" id="JABBFR010000018">
    <property type="protein sequence ID" value="MBT0725215.1"/>
    <property type="molecule type" value="Genomic_DNA"/>
</dbReference>
<comment type="caution">
    <text evidence="3">The sequence shown here is derived from an EMBL/GenBank/DDBJ whole genome shotgun (WGS) entry which is preliminary data.</text>
</comment>
<keyword evidence="3" id="KW-0969">Cilium</keyword>
<feature type="chain" id="PRO_5045285182" evidence="1">
    <location>
        <begin position="35"/>
        <end position="251"/>
    </location>
</feature>
<name>A0ABS5SYN9_9GAMM</name>
<keyword evidence="3" id="KW-0966">Cell projection</keyword>
<dbReference type="CDD" id="cd11614">
    <property type="entry name" value="SAF_CpaB_FlgA_like"/>
    <property type="match status" value="1"/>
</dbReference>
<dbReference type="PANTHER" id="PTHR36307:SF1">
    <property type="entry name" value="FLAGELLA BASAL BODY P-RING FORMATION PROTEIN FLGA"/>
    <property type="match status" value="1"/>
</dbReference>
<evidence type="ECO:0000256" key="1">
    <source>
        <dbReference type="SAM" id="SignalP"/>
    </source>
</evidence>
<proteinExistence type="predicted"/>
<protein>
    <submittedName>
        <fullName evidence="3">Flagellar basal body P-ring formation protein FlgA</fullName>
    </submittedName>
</protein>
<evidence type="ECO:0000259" key="2">
    <source>
        <dbReference type="Pfam" id="PF13144"/>
    </source>
</evidence>
<dbReference type="Pfam" id="PF13144">
    <property type="entry name" value="ChapFlgA"/>
    <property type="match status" value="1"/>
</dbReference>
<organism evidence="3 4">
    <name type="scientific">Rosenbergiella gaditana</name>
    <dbReference type="NCBI Taxonomy" id="2726987"/>
    <lineage>
        <taxon>Bacteria</taxon>
        <taxon>Pseudomonadati</taxon>
        <taxon>Pseudomonadota</taxon>
        <taxon>Gammaproteobacteria</taxon>
        <taxon>Enterobacterales</taxon>
        <taxon>Erwiniaceae</taxon>
        <taxon>Rosenbergiella</taxon>
    </lineage>
</organism>
<reference evidence="3 4" key="1">
    <citation type="submission" date="2020-04" db="EMBL/GenBank/DDBJ databases">
        <title>Genome sequencing of Rosenbergiella species.</title>
        <authorList>
            <person name="Alvarez-Perez S."/>
            <person name="Lievens B."/>
        </authorList>
    </citation>
    <scope>NUCLEOTIDE SEQUENCE [LARGE SCALE GENOMIC DNA]</scope>
    <source>
        <strain evidence="3 4">S61</strain>
    </source>
</reference>
<keyword evidence="4" id="KW-1185">Reference proteome</keyword>
<feature type="domain" description="Flagella basal body P-ring formation protein FlgA SAF" evidence="2">
    <location>
        <begin position="126"/>
        <end position="247"/>
    </location>
</feature>
<accession>A0ABS5SYN9</accession>
<evidence type="ECO:0000313" key="3">
    <source>
        <dbReference type="EMBL" id="MBT0725215.1"/>
    </source>
</evidence>
<gene>
    <name evidence="3" type="primary">flgA</name>
    <name evidence="3" type="ORF">HH682_12460</name>
</gene>
<keyword evidence="3" id="KW-0282">Flagellum</keyword>
<dbReference type="NCBIfam" id="TIGR03170">
    <property type="entry name" value="flgA_cterm"/>
    <property type="match status" value="1"/>
</dbReference>
<feature type="signal peptide" evidence="1">
    <location>
        <begin position="1"/>
        <end position="34"/>
    </location>
</feature>
<dbReference type="InterPro" id="IPR039246">
    <property type="entry name" value="Flagellar_FlgA"/>
</dbReference>
<dbReference type="PANTHER" id="PTHR36307">
    <property type="entry name" value="FLAGELLA BASAL BODY P-RING FORMATION PROTEIN FLGA"/>
    <property type="match status" value="1"/>
</dbReference>
<dbReference type="Proteomes" id="UP000790096">
    <property type="component" value="Unassembled WGS sequence"/>
</dbReference>
<dbReference type="InterPro" id="IPR017585">
    <property type="entry name" value="SAF_FlgA"/>
</dbReference>
<dbReference type="RefSeq" id="WP_214237870.1">
    <property type="nucleotide sequence ID" value="NZ_JABBFR010000018.1"/>
</dbReference>